<accession>A0AAF3FF21</accession>
<keyword evidence="3" id="KW-1185">Reference proteome</keyword>
<feature type="region of interest" description="Disordered" evidence="1">
    <location>
        <begin position="1"/>
        <end position="20"/>
    </location>
</feature>
<dbReference type="InterPro" id="IPR022559">
    <property type="entry name" value="SUP-1-like"/>
</dbReference>
<keyword evidence="2" id="KW-1133">Transmembrane helix</keyword>
<reference evidence="4" key="1">
    <citation type="submission" date="2024-02" db="UniProtKB">
        <authorList>
            <consortium name="WormBaseParasite"/>
        </authorList>
    </citation>
    <scope>IDENTIFICATION</scope>
</reference>
<evidence type="ECO:0000256" key="2">
    <source>
        <dbReference type="SAM" id="Phobius"/>
    </source>
</evidence>
<dbReference type="Pfam" id="PF10853">
    <property type="entry name" value="DUF2650"/>
    <property type="match status" value="1"/>
</dbReference>
<dbReference type="WBParaSite" id="MBELARI_LOCUS5630">
    <property type="protein sequence ID" value="MBELARI_LOCUS5630"/>
    <property type="gene ID" value="MBELARI_LOCUS5630"/>
</dbReference>
<feature type="region of interest" description="Disordered" evidence="1">
    <location>
        <begin position="85"/>
        <end position="104"/>
    </location>
</feature>
<evidence type="ECO:0000256" key="1">
    <source>
        <dbReference type="SAM" id="MobiDB-lite"/>
    </source>
</evidence>
<organism evidence="3 4">
    <name type="scientific">Mesorhabditis belari</name>
    <dbReference type="NCBI Taxonomy" id="2138241"/>
    <lineage>
        <taxon>Eukaryota</taxon>
        <taxon>Metazoa</taxon>
        <taxon>Ecdysozoa</taxon>
        <taxon>Nematoda</taxon>
        <taxon>Chromadorea</taxon>
        <taxon>Rhabditida</taxon>
        <taxon>Rhabditina</taxon>
        <taxon>Rhabditomorpha</taxon>
        <taxon>Rhabditoidea</taxon>
        <taxon>Rhabditidae</taxon>
        <taxon>Mesorhabditinae</taxon>
        <taxon>Mesorhabditis</taxon>
    </lineage>
</organism>
<sequence length="199" mass="23287">MKIEKGNDGNKPRNRQQISTSTRALSKWWPSVWRFVGFIIFPLILLSILPSAFLFVDAHPVNRVISMVPPTMPIIVDDSLKEETDIEGPIGPEGEEDEVPEREEKIDKERKDVPDEWILHSRHETSLLELDDLPPYPQKQKCIYSVCSETTLFTYRRCCRNDIYSCCWFFRMWVIVVFGIFALKLFLTIFVSFFRCVCC</sequence>
<keyword evidence="2" id="KW-0812">Transmembrane</keyword>
<feature type="transmembrane region" description="Helical" evidence="2">
    <location>
        <begin position="35"/>
        <end position="56"/>
    </location>
</feature>
<evidence type="ECO:0000313" key="4">
    <source>
        <dbReference type="WBParaSite" id="MBELARI_LOCUS5630"/>
    </source>
</evidence>
<protein>
    <submittedName>
        <fullName evidence="4">Uncharacterized protein</fullName>
    </submittedName>
</protein>
<dbReference type="Proteomes" id="UP000887575">
    <property type="component" value="Unassembled WGS sequence"/>
</dbReference>
<evidence type="ECO:0000313" key="3">
    <source>
        <dbReference type="Proteomes" id="UP000887575"/>
    </source>
</evidence>
<feature type="transmembrane region" description="Helical" evidence="2">
    <location>
        <begin position="170"/>
        <end position="194"/>
    </location>
</feature>
<keyword evidence="2" id="KW-0472">Membrane</keyword>
<proteinExistence type="predicted"/>
<feature type="compositionally biased region" description="Basic and acidic residues" evidence="1">
    <location>
        <begin position="1"/>
        <end position="11"/>
    </location>
</feature>
<name>A0AAF3FF21_9BILA</name>
<dbReference type="AlphaFoldDB" id="A0AAF3FF21"/>